<dbReference type="Pfam" id="PF13912">
    <property type="entry name" value="zf-C2H2_6"/>
    <property type="match status" value="1"/>
</dbReference>
<name>A0A182J6V5_ANOAO</name>
<keyword evidence="8" id="KW-0539">Nucleus</keyword>
<dbReference type="FunFam" id="3.30.160.60:FF:000744">
    <property type="entry name" value="zinc finger E-box-binding homeobox 1"/>
    <property type="match status" value="1"/>
</dbReference>
<dbReference type="Gene3D" id="3.30.160.60">
    <property type="entry name" value="Classic Zinc Finger"/>
    <property type="match status" value="14"/>
</dbReference>
<dbReference type="GO" id="GO:0048729">
    <property type="term" value="P:tissue morphogenesis"/>
    <property type="evidence" value="ECO:0007669"/>
    <property type="project" value="UniProtKB-ARBA"/>
</dbReference>
<dbReference type="FunFam" id="3.30.160.60:FF:000624">
    <property type="entry name" value="zinc finger protein 697"/>
    <property type="match status" value="1"/>
</dbReference>
<keyword evidence="4" id="KW-0863">Zinc-finger</keyword>
<dbReference type="SUPFAM" id="SSF57667">
    <property type="entry name" value="beta-beta-alpha zinc fingers"/>
    <property type="match status" value="8"/>
</dbReference>
<dbReference type="GO" id="GO:0005634">
    <property type="term" value="C:nucleus"/>
    <property type="evidence" value="ECO:0007669"/>
    <property type="project" value="UniProtKB-SubCell"/>
</dbReference>
<evidence type="ECO:0000256" key="5">
    <source>
        <dbReference type="ARBA" id="ARBA00022833"/>
    </source>
</evidence>
<dbReference type="PANTHER" id="PTHR47772">
    <property type="entry name" value="ZINC FINGER PROTEIN 200"/>
    <property type="match status" value="1"/>
</dbReference>
<dbReference type="STRING" id="41427.A0A182J6V5"/>
<evidence type="ECO:0000256" key="9">
    <source>
        <dbReference type="SAM" id="MobiDB-lite"/>
    </source>
</evidence>
<evidence type="ECO:0000256" key="2">
    <source>
        <dbReference type="ARBA" id="ARBA00022723"/>
    </source>
</evidence>
<dbReference type="Pfam" id="PF12874">
    <property type="entry name" value="zf-met"/>
    <property type="match status" value="1"/>
</dbReference>
<comment type="subcellular location">
    <subcellularLocation>
        <location evidence="1">Nucleus</location>
    </subcellularLocation>
</comment>
<dbReference type="PANTHER" id="PTHR47772:SF13">
    <property type="entry name" value="GASTRULA ZINC FINGER PROTEIN XLCGF49.1-LIKE-RELATED"/>
    <property type="match status" value="1"/>
</dbReference>
<dbReference type="SMART" id="SM00868">
    <property type="entry name" value="zf-AD"/>
    <property type="match status" value="1"/>
</dbReference>
<dbReference type="FunFam" id="3.30.160.60:FF:000110">
    <property type="entry name" value="Zinc finger protein-like"/>
    <property type="match status" value="1"/>
</dbReference>
<dbReference type="FunFam" id="3.30.160.60:FF:000358">
    <property type="entry name" value="zinc finger protein 24"/>
    <property type="match status" value="1"/>
</dbReference>
<dbReference type="PROSITE" id="PS51915">
    <property type="entry name" value="ZAD"/>
    <property type="match status" value="1"/>
</dbReference>
<dbReference type="InterPro" id="IPR036236">
    <property type="entry name" value="Znf_C2H2_sf"/>
</dbReference>
<organism evidence="10">
    <name type="scientific">Anopheles atroparvus</name>
    <name type="common">European mosquito</name>
    <dbReference type="NCBI Taxonomy" id="41427"/>
    <lineage>
        <taxon>Eukaryota</taxon>
        <taxon>Metazoa</taxon>
        <taxon>Ecdysozoa</taxon>
        <taxon>Arthropoda</taxon>
        <taxon>Hexapoda</taxon>
        <taxon>Insecta</taxon>
        <taxon>Pterygota</taxon>
        <taxon>Neoptera</taxon>
        <taxon>Endopterygota</taxon>
        <taxon>Diptera</taxon>
        <taxon>Nematocera</taxon>
        <taxon>Culicoidea</taxon>
        <taxon>Culicidae</taxon>
        <taxon>Anophelinae</taxon>
        <taxon>Anopheles</taxon>
    </lineage>
</organism>
<keyword evidence="7" id="KW-0804">Transcription</keyword>
<feature type="compositionally biased region" description="Polar residues" evidence="9">
    <location>
        <begin position="897"/>
        <end position="906"/>
    </location>
</feature>
<dbReference type="Pfam" id="PF00096">
    <property type="entry name" value="zf-C2H2"/>
    <property type="match status" value="10"/>
</dbReference>
<dbReference type="FunFam" id="3.30.160.60:FF:000100">
    <property type="entry name" value="Zinc finger 45-like"/>
    <property type="match status" value="2"/>
</dbReference>
<evidence type="ECO:0000256" key="6">
    <source>
        <dbReference type="ARBA" id="ARBA00023015"/>
    </source>
</evidence>
<dbReference type="SMART" id="SM00355">
    <property type="entry name" value="ZnF_C2H2"/>
    <property type="match status" value="20"/>
</dbReference>
<dbReference type="InterPro" id="IPR013087">
    <property type="entry name" value="Znf_C2H2_type"/>
</dbReference>
<dbReference type="InterPro" id="IPR050636">
    <property type="entry name" value="C2H2-ZF_domain-containing"/>
</dbReference>
<dbReference type="InterPro" id="IPR012934">
    <property type="entry name" value="Znf_AD"/>
</dbReference>
<dbReference type="VEuPathDB" id="VectorBase:AATE012491"/>
<dbReference type="PROSITE" id="PS50157">
    <property type="entry name" value="ZINC_FINGER_C2H2_2"/>
    <property type="match status" value="16"/>
</dbReference>
<keyword evidence="2" id="KW-0479">Metal-binding</keyword>
<evidence type="ECO:0000256" key="4">
    <source>
        <dbReference type="ARBA" id="ARBA00022771"/>
    </source>
</evidence>
<evidence type="ECO:0000256" key="7">
    <source>
        <dbReference type="ARBA" id="ARBA00023163"/>
    </source>
</evidence>
<keyword evidence="5" id="KW-0862">Zinc</keyword>
<dbReference type="GO" id="GO:0008270">
    <property type="term" value="F:zinc ion binding"/>
    <property type="evidence" value="ECO:0007669"/>
    <property type="project" value="UniProtKB-UniRule"/>
</dbReference>
<keyword evidence="6" id="KW-0805">Transcription regulation</keyword>
<feature type="compositionally biased region" description="Basic residues" evidence="9">
    <location>
        <begin position="886"/>
        <end position="896"/>
    </location>
</feature>
<dbReference type="AlphaFoldDB" id="A0A182J6V5"/>
<reference evidence="10" key="1">
    <citation type="submission" date="2022-08" db="UniProtKB">
        <authorList>
            <consortium name="EnsemblMetazoa"/>
        </authorList>
    </citation>
    <scope>IDENTIFICATION</scope>
    <source>
        <strain evidence="10">EBRO</strain>
    </source>
</reference>
<evidence type="ECO:0000256" key="3">
    <source>
        <dbReference type="ARBA" id="ARBA00022737"/>
    </source>
</evidence>
<evidence type="ECO:0000256" key="8">
    <source>
        <dbReference type="ARBA" id="ARBA00023242"/>
    </source>
</evidence>
<protein>
    <submittedName>
        <fullName evidence="10">Uncharacterized protein</fullName>
    </submittedName>
</protein>
<dbReference type="FunFam" id="3.30.160.60:FF:000446">
    <property type="entry name" value="Zinc finger protein"/>
    <property type="match status" value="1"/>
</dbReference>
<feature type="region of interest" description="Disordered" evidence="9">
    <location>
        <begin position="883"/>
        <end position="906"/>
    </location>
</feature>
<keyword evidence="3" id="KW-0677">Repeat</keyword>
<proteinExistence type="predicted"/>
<accession>A0A182J6V5</accession>
<evidence type="ECO:0000256" key="1">
    <source>
        <dbReference type="ARBA" id="ARBA00004123"/>
    </source>
</evidence>
<dbReference type="EnsemblMetazoa" id="AATE012491-RA">
    <property type="protein sequence ID" value="AATE012491-PA.1"/>
    <property type="gene ID" value="AATE012491"/>
</dbReference>
<dbReference type="GO" id="GO:0010468">
    <property type="term" value="P:regulation of gene expression"/>
    <property type="evidence" value="ECO:0007669"/>
    <property type="project" value="UniProtKB-ARBA"/>
</dbReference>
<sequence length="906" mass="105822">MASPKDRIKDDRVQSSSGKWESLLEMADDEAVTSNSFCRICLLKQPNLTPLMKRIGGVMIPEMLYKVCGRQIEVQDSYPKSVCERCLCLLDSAFCFLNIFHQQDELLRSFYWDGSIVERLAKYQYEEETIIEKRLEALLERNGRMFATPHGAVRTTATMTDHATVASVGVNTELQKKPVESTAIMKAEPCDEDLLDLIEIENEEGYFAYNSEAGETDSEEQMVEMKIDVLNSDEEDERIQSDSETMPEHDDTLDIIDPFRCYICDYMLENHEQLDEHLESHTLMLPFECKECIAEGATVRSCKTVSSLHNHFRSHLYPHRCETCGKRFLRKSLLATHRESHKDEVYNCDECGRQFSHRKTWHNHVVRHMAMRTGQFKCNVCDKVFGSKSRLVRHLQVHTGERPYGCRYCSKRFTDRHQLQCHTEKHVRDKECYCEVCGDKFPDHRKLEEHKIAKHLRGADLEEFLAKQKQRKAVRRANVLRDDRCPYPDCDYRAKTYGAMYVHKRSKHLNMHQCEICNKTFAFMNQLNTHMKLHTGEKPYECQVCGRKFRRSFSYREHMEMHKSDISYACTFCQKSFKRPRYLQAHMLTHTSTRTFSCEICGNCYKTKGELKKHSRQKHDMDIKQEVTEIVTEGESASEVTHVAHHRNEQSGQFKCTICDRSFGVRSSLQRHEASHKGERKHKCMYCDKSFSTSYNRLAHQRTHTGERPYECPDCDRSFSQSTRLKAHREARHVSGSAGNIIARKSLALLPSKGNRCPYAGCDYTASTYSTMYVHKRSKHRAMHRCEVCSKSFAFANQLKIHTMLHTGEKPHQCKLCERSFRLVKDFRWHMETHRSDSNYSCTLCQKSFKLQRYLEAHMLTHTAVRKFSCSICGNRYKTKGELKKHSQQKHNRKQRCISNNDMLGV</sequence>
<dbReference type="PROSITE" id="PS00028">
    <property type="entry name" value="ZINC_FINGER_C2H2_1"/>
    <property type="match status" value="17"/>
</dbReference>
<dbReference type="GO" id="GO:0048598">
    <property type="term" value="P:embryonic morphogenesis"/>
    <property type="evidence" value="ECO:0007669"/>
    <property type="project" value="UniProtKB-ARBA"/>
</dbReference>
<dbReference type="SUPFAM" id="SSF57716">
    <property type="entry name" value="Glucocorticoid receptor-like (DNA-binding domain)"/>
    <property type="match status" value="1"/>
</dbReference>
<dbReference type="Pfam" id="PF07776">
    <property type="entry name" value="zf-AD"/>
    <property type="match status" value="1"/>
</dbReference>
<evidence type="ECO:0000313" key="10">
    <source>
        <dbReference type="EnsemblMetazoa" id="AATE012491-PA.1"/>
    </source>
</evidence>
<dbReference type="GO" id="GO:0003677">
    <property type="term" value="F:DNA binding"/>
    <property type="evidence" value="ECO:0007669"/>
    <property type="project" value="UniProtKB-ARBA"/>
</dbReference>